<dbReference type="Pfam" id="PF13715">
    <property type="entry name" value="CarbopepD_reg_2"/>
    <property type="match status" value="1"/>
</dbReference>
<evidence type="ECO:0000256" key="3">
    <source>
        <dbReference type="ARBA" id="ARBA00022452"/>
    </source>
</evidence>
<dbReference type="SUPFAM" id="SSF49464">
    <property type="entry name" value="Carboxypeptidase regulatory domain-like"/>
    <property type="match status" value="1"/>
</dbReference>
<feature type="domain" description="TonB-dependent receptor plug" evidence="12">
    <location>
        <begin position="240"/>
        <end position="346"/>
    </location>
</feature>
<proteinExistence type="inferred from homology"/>
<feature type="chain" id="PRO_5022802451" evidence="10">
    <location>
        <begin position="29"/>
        <end position="1188"/>
    </location>
</feature>
<comment type="caution">
    <text evidence="13">The sequence shown here is derived from an EMBL/GenBank/DDBJ whole genome shotgun (WGS) entry which is preliminary data.</text>
</comment>
<keyword evidence="3 8" id="KW-1134">Transmembrane beta strand</keyword>
<evidence type="ECO:0000256" key="5">
    <source>
        <dbReference type="ARBA" id="ARBA00023077"/>
    </source>
</evidence>
<dbReference type="InterPro" id="IPR023996">
    <property type="entry name" value="TonB-dep_OMP_SusC/RagA"/>
</dbReference>
<evidence type="ECO:0000256" key="9">
    <source>
        <dbReference type="RuleBase" id="RU003357"/>
    </source>
</evidence>
<dbReference type="Gene3D" id="2.40.170.20">
    <property type="entry name" value="TonB-dependent receptor, beta-barrel domain"/>
    <property type="match status" value="1"/>
</dbReference>
<sequence length="1188" mass="130257">MKNIFYPRCSGRLFFLGCCLCLHQAVKAQDLSWSGRPQEQHHRKSAVKSMSLTAALSNISQRYHVTFDYDSETLAERQVTAEKVLQYLQSQQQYANLDALLKDLLTPFGMKVKQYGEHSYTIYTPTPLPMALPASISNPLPYTAPADTTIQGIITSVTDNLPLPGVSVMVKGSTKGTVSDAEGKYHLQIPNGNAILVFQYIGFDTRELPAADKSTAHVTLSSGTSSLSEVVVTGYTTQQKKDITGSVAVVNTKDLLSTPAGNFGQQLQGRAAGVTVTSNGAPGAGVAMRIRGIGTINDNGPLYVIDGVSTRSQSLNSLNPNDIESIQVLKDAASASIYGAQASNGVVIITTKKGKAGTSKIAYDAYYGMQYPGKGPDLLDTREWADLTWTSLRNAGQITANGNPNHPQFGNGQDAVVPYYILPAGKQEGQVDESKYDLATNQIVKANQAGTDWYKQIFSPASIQNHQLTGSGGTDKGNYAFGLNYFNQQGILAYTYFKRYSARINTSLLVKKNIKFGENLQVAFTESTGGNYGSGEGNAIVNAMRLPPIIPVYDIAGNFAGTRGAGLGNASNPYALLYRGKDNKTKGFRAFGNAYTEITLLKGLQFRSSFGIDYTTSNGYGFSYLNPEHSEPSANNSFSENASYNLRWVFTNTLTYKKILGYHSLNVLLGTEAISENGRDLSGSRVNYFSTSQQIWNLNNGDPSTQTNASTRTETALASMFGRIDYSFHDKYLFTGILRRDGVSRFAPAERYGIFPAASVGWRLSEEPFLKGVTWLDELKLRAGVGSTGNQEIPRAYNYAYEYGTAPGNSNYDLGGTSNSTVIGYYLANLGNPATVWESTVMTNIGLDLALFKNRLEVNAEWYDRRTNGMLTQPQLTALAGRGNAPFVNIGDMRNTGIDLGLNYRDKAGDLQYEFGLTFSHYKNEVLRLGDSGTEQIFSGGTRYGTITLTQKGQPVSMFYGYQIEGIFQNEGEVKAHALQTGMDKNNPAKFVGKYKLKDMNGDGSVTLADRTFIGNPHPDFTYGFNISLAWHHFDLNLYLYGSQGNDIYNITKYYTDFQTFAGNRSKRMLYDSWRPDNPNAKLPILDANDNISNGISHSYYIEDGSYLRAKNLQIGYTFSTALLRRVNIDQLRIYVQATNLFTITSYSGLDPDIMNADFTGGGDLNKGVDYGFYPNARQVLVGISLSF</sequence>
<keyword evidence="14" id="KW-1185">Reference proteome</keyword>
<dbReference type="RefSeq" id="WP_149837003.1">
    <property type="nucleotide sequence ID" value="NZ_VUOC01000001.1"/>
</dbReference>
<feature type="signal peptide" evidence="10">
    <location>
        <begin position="1"/>
        <end position="28"/>
    </location>
</feature>
<evidence type="ECO:0000256" key="7">
    <source>
        <dbReference type="ARBA" id="ARBA00023237"/>
    </source>
</evidence>
<dbReference type="InterPro" id="IPR039426">
    <property type="entry name" value="TonB-dep_rcpt-like"/>
</dbReference>
<evidence type="ECO:0000256" key="6">
    <source>
        <dbReference type="ARBA" id="ARBA00023136"/>
    </source>
</evidence>
<reference evidence="13 14" key="1">
    <citation type="submission" date="2019-09" db="EMBL/GenBank/DDBJ databases">
        <title>Chitinophaga ginsengihumi sp. nov., isolated from soil of ginseng rhizosphere.</title>
        <authorList>
            <person name="Lee J."/>
        </authorList>
    </citation>
    <scope>NUCLEOTIDE SEQUENCE [LARGE SCALE GENOMIC DNA]</scope>
    <source>
        <strain evidence="13 14">BN140078</strain>
    </source>
</reference>
<keyword evidence="7 8" id="KW-0998">Cell outer membrane</keyword>
<evidence type="ECO:0000256" key="1">
    <source>
        <dbReference type="ARBA" id="ARBA00004571"/>
    </source>
</evidence>
<reference evidence="13 14" key="2">
    <citation type="submission" date="2019-09" db="EMBL/GenBank/DDBJ databases">
        <authorList>
            <person name="Jin C."/>
        </authorList>
    </citation>
    <scope>NUCLEOTIDE SEQUENCE [LARGE SCALE GENOMIC DNA]</scope>
    <source>
        <strain evidence="13 14">BN140078</strain>
    </source>
</reference>
<dbReference type="Gene3D" id="2.60.40.1120">
    <property type="entry name" value="Carboxypeptidase-like, regulatory domain"/>
    <property type="match status" value="1"/>
</dbReference>
<keyword evidence="6 8" id="KW-0472">Membrane</keyword>
<evidence type="ECO:0000313" key="13">
    <source>
        <dbReference type="EMBL" id="KAA2245613.1"/>
    </source>
</evidence>
<dbReference type="NCBIfam" id="TIGR04056">
    <property type="entry name" value="OMP_RagA_SusC"/>
    <property type="match status" value="1"/>
</dbReference>
<evidence type="ECO:0000313" key="14">
    <source>
        <dbReference type="Proteomes" id="UP000324611"/>
    </source>
</evidence>
<evidence type="ECO:0000259" key="11">
    <source>
        <dbReference type="Pfam" id="PF00593"/>
    </source>
</evidence>
<dbReference type="EMBL" id="VUOC01000001">
    <property type="protein sequence ID" value="KAA2245613.1"/>
    <property type="molecule type" value="Genomic_DNA"/>
</dbReference>
<dbReference type="InterPro" id="IPR008969">
    <property type="entry name" value="CarboxyPept-like_regulatory"/>
</dbReference>
<keyword evidence="13" id="KW-0675">Receptor</keyword>
<dbReference type="InterPro" id="IPR000531">
    <property type="entry name" value="Beta-barrel_TonB"/>
</dbReference>
<dbReference type="PROSITE" id="PS52016">
    <property type="entry name" value="TONB_DEPENDENT_REC_3"/>
    <property type="match status" value="1"/>
</dbReference>
<protein>
    <submittedName>
        <fullName evidence="13">TonB-dependent receptor</fullName>
    </submittedName>
</protein>
<dbReference type="AlphaFoldDB" id="A0A5B2W0S1"/>
<accession>A0A5B2W0S1</accession>
<organism evidence="13 14">
    <name type="scientific">Chitinophaga agrisoli</name>
    <dbReference type="NCBI Taxonomy" id="2607653"/>
    <lineage>
        <taxon>Bacteria</taxon>
        <taxon>Pseudomonadati</taxon>
        <taxon>Bacteroidota</taxon>
        <taxon>Chitinophagia</taxon>
        <taxon>Chitinophagales</taxon>
        <taxon>Chitinophagaceae</taxon>
        <taxon>Chitinophaga</taxon>
    </lineage>
</organism>
<keyword evidence="10" id="KW-0732">Signal</keyword>
<name>A0A5B2W0S1_9BACT</name>
<evidence type="ECO:0000256" key="2">
    <source>
        <dbReference type="ARBA" id="ARBA00022448"/>
    </source>
</evidence>
<dbReference type="SUPFAM" id="SSF56935">
    <property type="entry name" value="Porins"/>
    <property type="match status" value="1"/>
</dbReference>
<dbReference type="GO" id="GO:0009279">
    <property type="term" value="C:cell outer membrane"/>
    <property type="evidence" value="ECO:0007669"/>
    <property type="project" value="UniProtKB-SubCell"/>
</dbReference>
<keyword evidence="5 9" id="KW-0798">TonB box</keyword>
<dbReference type="Pfam" id="PF00593">
    <property type="entry name" value="TonB_dep_Rec_b-barrel"/>
    <property type="match status" value="1"/>
</dbReference>
<feature type="domain" description="TonB-dependent receptor-like beta-barrel" evidence="11">
    <location>
        <begin position="569"/>
        <end position="1141"/>
    </location>
</feature>
<dbReference type="InterPro" id="IPR012910">
    <property type="entry name" value="Plug_dom"/>
</dbReference>
<dbReference type="InterPro" id="IPR023997">
    <property type="entry name" value="TonB-dep_OMP_SusC/RagA_CS"/>
</dbReference>
<dbReference type="InterPro" id="IPR037066">
    <property type="entry name" value="Plug_dom_sf"/>
</dbReference>
<evidence type="ECO:0000259" key="12">
    <source>
        <dbReference type="Pfam" id="PF07715"/>
    </source>
</evidence>
<keyword evidence="2 8" id="KW-0813">Transport</keyword>
<dbReference type="Proteomes" id="UP000324611">
    <property type="component" value="Unassembled WGS sequence"/>
</dbReference>
<evidence type="ECO:0000256" key="4">
    <source>
        <dbReference type="ARBA" id="ARBA00022692"/>
    </source>
</evidence>
<dbReference type="InterPro" id="IPR036942">
    <property type="entry name" value="Beta-barrel_TonB_sf"/>
</dbReference>
<dbReference type="Gene3D" id="2.170.130.10">
    <property type="entry name" value="TonB-dependent receptor, plug domain"/>
    <property type="match status" value="1"/>
</dbReference>
<dbReference type="NCBIfam" id="TIGR04057">
    <property type="entry name" value="SusC_RagA_signa"/>
    <property type="match status" value="1"/>
</dbReference>
<evidence type="ECO:0000256" key="8">
    <source>
        <dbReference type="PROSITE-ProRule" id="PRU01360"/>
    </source>
</evidence>
<keyword evidence="4 8" id="KW-0812">Transmembrane</keyword>
<gene>
    <name evidence="13" type="ORF">F0L74_06565</name>
</gene>
<comment type="subcellular location">
    <subcellularLocation>
        <location evidence="1 8">Cell outer membrane</location>
        <topology evidence="1 8">Multi-pass membrane protein</topology>
    </subcellularLocation>
</comment>
<comment type="similarity">
    <text evidence="8 9">Belongs to the TonB-dependent receptor family.</text>
</comment>
<evidence type="ECO:0000256" key="10">
    <source>
        <dbReference type="SAM" id="SignalP"/>
    </source>
</evidence>
<dbReference type="Pfam" id="PF07715">
    <property type="entry name" value="Plug"/>
    <property type="match status" value="1"/>
</dbReference>